<dbReference type="InterPro" id="IPR055259">
    <property type="entry name" value="YkvP/CgeB_Glyco_trans-like"/>
</dbReference>
<dbReference type="Gene3D" id="3.40.50.2000">
    <property type="entry name" value="Glycogen Phosphorylase B"/>
    <property type="match status" value="2"/>
</dbReference>
<evidence type="ECO:0000256" key="2">
    <source>
        <dbReference type="ARBA" id="ARBA00022679"/>
    </source>
</evidence>
<dbReference type="InterPro" id="IPR028098">
    <property type="entry name" value="Glyco_trans_4-like_N"/>
</dbReference>
<keyword evidence="1" id="KW-0328">Glycosyltransferase</keyword>
<evidence type="ECO:0000259" key="4">
    <source>
        <dbReference type="Pfam" id="PF13524"/>
    </source>
</evidence>
<evidence type="ECO:0000313" key="6">
    <source>
        <dbReference type="Proteomes" id="UP000529417"/>
    </source>
</evidence>
<proteinExistence type="predicted"/>
<gene>
    <name evidence="5" type="ORF">HUK65_16375</name>
</gene>
<dbReference type="EMBL" id="JACBXS010000052">
    <property type="protein sequence ID" value="NYS26563.1"/>
    <property type="molecule type" value="Genomic_DNA"/>
</dbReference>
<accession>A0A7Z0I261</accession>
<name>A0A7Z0I261_9RHOB</name>
<dbReference type="GO" id="GO:0016757">
    <property type="term" value="F:glycosyltransferase activity"/>
    <property type="evidence" value="ECO:0007669"/>
    <property type="project" value="UniProtKB-KW"/>
</dbReference>
<dbReference type="PANTHER" id="PTHR12526:SF629">
    <property type="entry name" value="TEICHURONIC ACID BIOSYNTHESIS GLYCOSYLTRANSFERASE TUAH-RELATED"/>
    <property type="match status" value="1"/>
</dbReference>
<dbReference type="Pfam" id="PF13524">
    <property type="entry name" value="Glyco_trans_1_2"/>
    <property type="match status" value="1"/>
</dbReference>
<keyword evidence="2 5" id="KW-0808">Transferase</keyword>
<dbReference type="PANTHER" id="PTHR12526">
    <property type="entry name" value="GLYCOSYLTRANSFERASE"/>
    <property type="match status" value="1"/>
</dbReference>
<dbReference type="Pfam" id="PF13439">
    <property type="entry name" value="Glyco_transf_4"/>
    <property type="match status" value="1"/>
</dbReference>
<protein>
    <submittedName>
        <fullName evidence="5">Glycosyltransferase family 4 protein</fullName>
    </submittedName>
</protein>
<dbReference type="CDD" id="cd03801">
    <property type="entry name" value="GT4_PimA-like"/>
    <property type="match status" value="1"/>
</dbReference>
<dbReference type="AlphaFoldDB" id="A0A7Z0I261"/>
<keyword evidence="6" id="KW-1185">Reference proteome</keyword>
<dbReference type="Proteomes" id="UP000529417">
    <property type="component" value="Unassembled WGS sequence"/>
</dbReference>
<evidence type="ECO:0000313" key="5">
    <source>
        <dbReference type="EMBL" id="NYS26563.1"/>
    </source>
</evidence>
<comment type="caution">
    <text evidence="5">The sequence shown here is derived from an EMBL/GenBank/DDBJ whole genome shotgun (WGS) entry which is preliminary data.</text>
</comment>
<reference evidence="5 6" key="1">
    <citation type="journal article" date="2000" name="Arch. Microbiol.">
        <title>Rhodobaca bogoriensis gen. nov. and sp. nov., an alkaliphilic purple nonsulfur bacterium from African Rift Valley soda lakes.</title>
        <authorList>
            <person name="Milford A.D."/>
            <person name="Achenbach L.A."/>
            <person name="Jung D.O."/>
            <person name="Madigan M.T."/>
        </authorList>
    </citation>
    <scope>NUCLEOTIDE SEQUENCE [LARGE SCALE GENOMIC DNA]</scope>
    <source>
        <strain evidence="5 6">2376</strain>
    </source>
</reference>
<sequence>MKIKRLIYLTKFTFPSTQANSVHILKMCSAFASAGLQVELIGYRGGPGDVDDAQLRQTYGTSAEFTMHRYRRDRLRFMHLRYMARMLALGWFAKDTLFYTRNAHLASMAAALKKPCVLELHHPPGPRQLAKVKRHLAARSNCGIVVITEALKQWVIDEWQVADDKVIVAHDAADPFPADVEPALPPSDKFRIGYLGHLYPGKGMEVVSELAAIMPEMDFVVVGGNQGDREDWQTRTGQLTNIRYVGQVPHAATHAWLRSFDIALLPNQRSIMAANSSIDIGPWTSPLKAFEYMSAGLPIIASDLPNLREVFEQGRTALLCDPENIEDWKGAVQALAADTAGRSRLAAAAKSEFLEHYTWAGRAEKVLRAVRRISQKAVS</sequence>
<evidence type="ECO:0000256" key="1">
    <source>
        <dbReference type="ARBA" id="ARBA00022676"/>
    </source>
</evidence>
<feature type="domain" description="Spore protein YkvP/CgeB glycosyl transferase-like" evidence="4">
    <location>
        <begin position="210"/>
        <end position="367"/>
    </location>
</feature>
<dbReference type="RefSeq" id="WP_179907357.1">
    <property type="nucleotide sequence ID" value="NZ_JACBXS010000052.1"/>
</dbReference>
<organism evidence="5 6">
    <name type="scientific">Rhabdonatronobacter sediminivivens</name>
    <dbReference type="NCBI Taxonomy" id="2743469"/>
    <lineage>
        <taxon>Bacteria</taxon>
        <taxon>Pseudomonadati</taxon>
        <taxon>Pseudomonadota</taxon>
        <taxon>Alphaproteobacteria</taxon>
        <taxon>Rhodobacterales</taxon>
        <taxon>Paracoccaceae</taxon>
        <taxon>Rhabdonatronobacter</taxon>
    </lineage>
</organism>
<evidence type="ECO:0000259" key="3">
    <source>
        <dbReference type="Pfam" id="PF13439"/>
    </source>
</evidence>
<dbReference type="SUPFAM" id="SSF53756">
    <property type="entry name" value="UDP-Glycosyltransferase/glycogen phosphorylase"/>
    <property type="match status" value="1"/>
</dbReference>
<feature type="domain" description="Glycosyltransferase subfamily 4-like N-terminal" evidence="3">
    <location>
        <begin position="22"/>
        <end position="173"/>
    </location>
</feature>